<dbReference type="EMBL" id="GGEC01027290">
    <property type="protein sequence ID" value="MBX07774.1"/>
    <property type="molecule type" value="Transcribed_RNA"/>
</dbReference>
<evidence type="ECO:0000313" key="1">
    <source>
        <dbReference type="EMBL" id="MBX07774.1"/>
    </source>
</evidence>
<proteinExistence type="predicted"/>
<dbReference type="AlphaFoldDB" id="A0A2P2KQ00"/>
<name>A0A2P2KQ00_RHIMU</name>
<protein>
    <submittedName>
        <fullName evidence="1">Uncharacterized protein</fullName>
    </submittedName>
</protein>
<organism evidence="1">
    <name type="scientific">Rhizophora mucronata</name>
    <name type="common">Asiatic mangrove</name>
    <dbReference type="NCBI Taxonomy" id="61149"/>
    <lineage>
        <taxon>Eukaryota</taxon>
        <taxon>Viridiplantae</taxon>
        <taxon>Streptophyta</taxon>
        <taxon>Embryophyta</taxon>
        <taxon>Tracheophyta</taxon>
        <taxon>Spermatophyta</taxon>
        <taxon>Magnoliopsida</taxon>
        <taxon>eudicotyledons</taxon>
        <taxon>Gunneridae</taxon>
        <taxon>Pentapetalae</taxon>
        <taxon>rosids</taxon>
        <taxon>fabids</taxon>
        <taxon>Malpighiales</taxon>
        <taxon>Rhizophoraceae</taxon>
        <taxon>Rhizophora</taxon>
    </lineage>
</organism>
<reference evidence="1" key="1">
    <citation type="submission" date="2018-02" db="EMBL/GenBank/DDBJ databases">
        <title>Rhizophora mucronata_Transcriptome.</title>
        <authorList>
            <person name="Meera S.P."/>
            <person name="Sreeshan A."/>
            <person name="Augustine A."/>
        </authorList>
    </citation>
    <scope>NUCLEOTIDE SEQUENCE</scope>
    <source>
        <tissue evidence="1">Leaf</tissue>
    </source>
</reference>
<accession>A0A2P2KQ00</accession>
<sequence length="38" mass="4484">MIPKLNGQILTVCIFPFLRMDGNYFQNDLVRDIKIHYG</sequence>